<accession>A0A9P0NFQ0</accession>
<protein>
    <submittedName>
        <fullName evidence="2">Uncharacterized protein</fullName>
    </submittedName>
</protein>
<proteinExistence type="predicted"/>
<reference evidence="2" key="1">
    <citation type="submission" date="2022-01" db="EMBL/GenBank/DDBJ databases">
        <authorList>
            <person name="King R."/>
        </authorList>
    </citation>
    <scope>NUCLEOTIDE SEQUENCE</scope>
</reference>
<name>A0A9P0NFQ0_9DIPT</name>
<keyword evidence="1" id="KW-0732">Signal</keyword>
<dbReference type="Proteomes" id="UP001153620">
    <property type="component" value="Chromosome 1"/>
</dbReference>
<evidence type="ECO:0000313" key="2">
    <source>
        <dbReference type="EMBL" id="CAH1715862.1"/>
    </source>
</evidence>
<evidence type="ECO:0000313" key="3">
    <source>
        <dbReference type="Proteomes" id="UP001153620"/>
    </source>
</evidence>
<feature type="chain" id="PRO_5040222707" evidence="1">
    <location>
        <begin position="21"/>
        <end position="145"/>
    </location>
</feature>
<dbReference type="EMBL" id="OU895877">
    <property type="protein sequence ID" value="CAH1715862.1"/>
    <property type="molecule type" value="Genomic_DNA"/>
</dbReference>
<reference evidence="2" key="2">
    <citation type="submission" date="2022-10" db="EMBL/GenBank/DDBJ databases">
        <authorList>
            <consortium name="ENA_rothamsted_submissions"/>
            <consortium name="culmorum"/>
            <person name="King R."/>
        </authorList>
    </citation>
    <scope>NUCLEOTIDE SEQUENCE</scope>
</reference>
<feature type="signal peptide" evidence="1">
    <location>
        <begin position="1"/>
        <end position="20"/>
    </location>
</feature>
<evidence type="ECO:0000256" key="1">
    <source>
        <dbReference type="SAM" id="SignalP"/>
    </source>
</evidence>
<keyword evidence="3" id="KW-1185">Reference proteome</keyword>
<dbReference type="AlphaFoldDB" id="A0A9P0NFQ0"/>
<organism evidence="2 3">
    <name type="scientific">Chironomus riparius</name>
    <dbReference type="NCBI Taxonomy" id="315576"/>
    <lineage>
        <taxon>Eukaryota</taxon>
        <taxon>Metazoa</taxon>
        <taxon>Ecdysozoa</taxon>
        <taxon>Arthropoda</taxon>
        <taxon>Hexapoda</taxon>
        <taxon>Insecta</taxon>
        <taxon>Pterygota</taxon>
        <taxon>Neoptera</taxon>
        <taxon>Endopterygota</taxon>
        <taxon>Diptera</taxon>
        <taxon>Nematocera</taxon>
        <taxon>Chironomoidea</taxon>
        <taxon>Chironomidae</taxon>
        <taxon>Chironominae</taxon>
        <taxon>Chironomus</taxon>
    </lineage>
</organism>
<gene>
    <name evidence="2" type="ORF">CHIRRI_LOCUS4073</name>
</gene>
<sequence>MNRLLAFLFVFIICVQFTNGNRGREKLPKGRFPVPKINDRGNIGRIPNIKNSGSSFNNPKPLIHIPSNRIPSFKNQKSPIQQFVSNNRIPSFNNRNSPIQQIIPSNRLPSFKLPNIGNPLSSVNSLFKGFRLPGGFNLPPLPSFG</sequence>